<dbReference type="Pfam" id="PF00566">
    <property type="entry name" value="RabGAP-TBC"/>
    <property type="match status" value="1"/>
</dbReference>
<sequence length="508" mass="58885">MEELKDTSIHKMASKLINAIKSLNDYTDLFKNVQKLACNPNVDKNDMRHSLEEAIRESGLETEIRNLVFQLIRSNLKIDRIFDAEQTQPQVDPLVYLRRAGAQWDRRVRKSLHTMCAELKVYAQGQPRASSDRDELLTKWDELSNYSVDLACYRPVYAPKDLLDVLLSMKGPPIPEEKEDDLVQVPKWEFSHIPLKVKKLCDLGTHYNDLLREETYYTVWDLNTQCERVLAMKHATLCQHILKKGNLPVTYRGAMWSYVLGSHITDFDVDYWNKLKGNVLSTDHIVDKLVFKDVQLTASNDDQYFVFEDVLYQVMLCFSRDTQIGEMVLGENCHQKPKTYEAPPSGVVPFHGICMFAAPFCYIFDSPIHLYYSFRAFYVRYCHRLTTINTHPQGIVSICLLFEKLLQSHEPKLWSHFRELQIHPIRVVFKWLMRAFSGHLPPDQLLVLWDLILGFDSLEILSLFAIIILSFRKESILQVVTLESIDAILADLSSIKVIPLIKLALSRD</sequence>
<dbReference type="AlphaFoldDB" id="A0A1A9VMJ0"/>
<name>A0A1A9VMJ0_GLOAU</name>
<protein>
    <submittedName>
        <fullName evidence="2">Rab-GAP TBC domain-containing protein</fullName>
    </submittedName>
</protein>
<dbReference type="InterPro" id="IPR035969">
    <property type="entry name" value="Rab-GAP_TBC_sf"/>
</dbReference>
<reference evidence="2" key="1">
    <citation type="submission" date="2020-05" db="UniProtKB">
        <authorList>
            <consortium name="EnsemblMetazoa"/>
        </authorList>
    </citation>
    <scope>IDENTIFICATION</scope>
    <source>
        <strain evidence="2">TTRI</strain>
    </source>
</reference>
<dbReference type="Proteomes" id="UP000078200">
    <property type="component" value="Unassembled WGS sequence"/>
</dbReference>
<evidence type="ECO:0000259" key="1">
    <source>
        <dbReference type="PROSITE" id="PS50086"/>
    </source>
</evidence>
<dbReference type="EnsemblMetazoa" id="GAUT041711-RA">
    <property type="protein sequence ID" value="GAUT041711-PA"/>
    <property type="gene ID" value="GAUT041711"/>
</dbReference>
<keyword evidence="3" id="KW-1185">Reference proteome</keyword>
<dbReference type="InterPro" id="IPR000195">
    <property type="entry name" value="Rab-GAP-TBC_dom"/>
</dbReference>
<dbReference type="SUPFAM" id="SSF47923">
    <property type="entry name" value="Ypt/Rab-GAP domain of gyp1p"/>
    <property type="match status" value="1"/>
</dbReference>
<dbReference type="PANTHER" id="PTHR16110:SF1">
    <property type="entry name" value="TBC1 DOMAIN FAMILY MEMBER 19"/>
    <property type="match status" value="1"/>
</dbReference>
<dbReference type="Gene3D" id="1.10.472.80">
    <property type="entry name" value="Ypt/Rab-GAP domain of gyp1p, domain 3"/>
    <property type="match status" value="1"/>
</dbReference>
<proteinExistence type="predicted"/>
<evidence type="ECO:0000313" key="2">
    <source>
        <dbReference type="EnsemblMetazoa" id="GAUT041711-PA"/>
    </source>
</evidence>
<dbReference type="InterPro" id="IPR042507">
    <property type="entry name" value="TBC1D19"/>
</dbReference>
<organism evidence="2 3">
    <name type="scientific">Glossina austeni</name>
    <name type="common">Savannah tsetse fly</name>
    <dbReference type="NCBI Taxonomy" id="7395"/>
    <lineage>
        <taxon>Eukaryota</taxon>
        <taxon>Metazoa</taxon>
        <taxon>Ecdysozoa</taxon>
        <taxon>Arthropoda</taxon>
        <taxon>Hexapoda</taxon>
        <taxon>Insecta</taxon>
        <taxon>Pterygota</taxon>
        <taxon>Neoptera</taxon>
        <taxon>Endopterygota</taxon>
        <taxon>Diptera</taxon>
        <taxon>Brachycera</taxon>
        <taxon>Muscomorpha</taxon>
        <taxon>Hippoboscoidea</taxon>
        <taxon>Glossinidae</taxon>
        <taxon>Glossina</taxon>
    </lineage>
</organism>
<dbReference type="SMART" id="SM00164">
    <property type="entry name" value="TBC"/>
    <property type="match status" value="1"/>
</dbReference>
<dbReference type="PANTHER" id="PTHR16110">
    <property type="entry name" value="TBC1 DOMAIN FAMILY MEMBER 19"/>
    <property type="match status" value="1"/>
</dbReference>
<dbReference type="STRING" id="7395.A0A1A9VMJ0"/>
<evidence type="ECO:0000313" key="3">
    <source>
        <dbReference type="Proteomes" id="UP000078200"/>
    </source>
</evidence>
<accession>A0A1A9VMJ0</accession>
<dbReference type="PROSITE" id="PS50086">
    <property type="entry name" value="TBC_RABGAP"/>
    <property type="match status" value="1"/>
</dbReference>
<dbReference type="VEuPathDB" id="VectorBase:GAUT041711"/>
<feature type="domain" description="Rab-GAP TBC" evidence="1">
    <location>
        <begin position="246"/>
        <end position="456"/>
    </location>
</feature>